<dbReference type="Proteomes" id="UP001221217">
    <property type="component" value="Unassembled WGS sequence"/>
</dbReference>
<evidence type="ECO:0000256" key="7">
    <source>
        <dbReference type="ARBA" id="ARBA00023235"/>
    </source>
</evidence>
<protein>
    <recommendedName>
        <fullName evidence="9">DNA 3'-5' helicase</fullName>
        <ecNumber evidence="9">5.6.2.4</ecNumber>
    </recommendedName>
    <alternativeName>
        <fullName evidence="10">DNA 3'-5' helicase II</fullName>
    </alternativeName>
</protein>
<dbReference type="GO" id="GO:0003677">
    <property type="term" value="F:DNA binding"/>
    <property type="evidence" value="ECO:0007669"/>
    <property type="project" value="UniProtKB-KW"/>
</dbReference>
<organism evidence="15 16">
    <name type="scientific">Candidatus Thalassospirochaeta sargassi</name>
    <dbReference type="NCBI Taxonomy" id="3119039"/>
    <lineage>
        <taxon>Bacteria</taxon>
        <taxon>Pseudomonadati</taxon>
        <taxon>Spirochaetota</taxon>
        <taxon>Spirochaetia</taxon>
        <taxon>Spirochaetales</taxon>
        <taxon>Spirochaetaceae</taxon>
        <taxon>Candidatus Thalassospirochaeta</taxon>
    </lineage>
</organism>
<evidence type="ECO:0000256" key="11">
    <source>
        <dbReference type="ARBA" id="ARBA00048988"/>
    </source>
</evidence>
<evidence type="ECO:0000313" key="16">
    <source>
        <dbReference type="Proteomes" id="UP001221217"/>
    </source>
</evidence>
<evidence type="ECO:0000256" key="12">
    <source>
        <dbReference type="PROSITE-ProRule" id="PRU00560"/>
    </source>
</evidence>
<keyword evidence="2 12" id="KW-0547">Nucleotide-binding</keyword>
<dbReference type="Gene3D" id="3.40.50.300">
    <property type="entry name" value="P-loop containing nucleotide triphosphate hydrolases"/>
    <property type="match status" value="2"/>
</dbReference>
<dbReference type="Gene3D" id="1.10.486.10">
    <property type="entry name" value="PCRA, domain 4"/>
    <property type="match status" value="1"/>
</dbReference>
<dbReference type="EC" id="5.6.2.4" evidence="9"/>
<evidence type="ECO:0000259" key="13">
    <source>
        <dbReference type="PROSITE" id="PS51198"/>
    </source>
</evidence>
<dbReference type="GO" id="GO:0033202">
    <property type="term" value="C:DNA helicase complex"/>
    <property type="evidence" value="ECO:0007669"/>
    <property type="project" value="TreeGrafter"/>
</dbReference>
<reference evidence="15 16" key="1">
    <citation type="submission" date="2022-12" db="EMBL/GenBank/DDBJ databases">
        <title>Metagenome assembled genome from gulf of manar.</title>
        <authorList>
            <person name="Kohli P."/>
            <person name="Pk S."/>
            <person name="Venkata Ramana C."/>
            <person name="Sasikala C."/>
        </authorList>
    </citation>
    <scope>NUCLEOTIDE SEQUENCE [LARGE SCALE GENOMIC DNA]</scope>
    <source>
        <strain evidence="15">JB008</strain>
    </source>
</reference>
<evidence type="ECO:0000256" key="8">
    <source>
        <dbReference type="ARBA" id="ARBA00034617"/>
    </source>
</evidence>
<feature type="binding site" evidence="12">
    <location>
        <begin position="28"/>
        <end position="35"/>
    </location>
    <ligand>
        <name>ATP</name>
        <dbReference type="ChEBI" id="CHEBI:30616"/>
    </ligand>
</feature>
<dbReference type="GO" id="GO:0005829">
    <property type="term" value="C:cytosol"/>
    <property type="evidence" value="ECO:0007669"/>
    <property type="project" value="TreeGrafter"/>
</dbReference>
<sequence length="668" mass="76568">MAIQLEKELNDMQCKAASIIEGPVLIIAGAGSGKTRMITFRIAHMLESGIPQSSILALTFTNKAAREMEERVKELTGQKLGSLTVSTFHAFGVKILRESIHHLPGYKENFTIYDQADKNSAVKEAARYAGLGGDNLDLYMVNNLISEIKTGRAVWDHTNTSYKPIFDRYHSHLAAYNAVDFDDLIIMPQMLFQKNPEVLDAYRERYKYIMVDEFQDTSMAQYNLVKLLGITNRNVCVVGDDDQSIYSWRGANYQNIVNFEQDFPEREEIKLEQNYRSTKNILAAANKVIANNTNRKEKELWTGTSDGKSIEIFHPENEINEAEFIAELIHRFHYEENIKFHDVGVLVRTNSLTATLEEAFLAANIPYKVSGGQSFFQRKEIKDIISYLRVISNPDDDVNLLRIINTPRRGIGNTTLMKLRELAEQQDCSIFSAMTLVVRDADSSLKDSLRAHITEFLDLINGYRERFLSGKKMTVSLRALIDEIDYWGYLITDNSKNEKLARWKFGNVQKFIEFFENWEKNPDNLKPSIYDYLNKITLITSDDADEEEEGKINLMTIHASKGLEFQVVFLAGIEDHIVPHARAIDENPDNIEEERRLFYVAITRAREKLFITSCRSRRVMRDVVETIPSRFLEEIPEELIVPHQEDQILDTGAALAQFAAMKAKFDSK</sequence>
<comment type="caution">
    <text evidence="15">The sequence shown here is derived from an EMBL/GenBank/DDBJ whole genome shotgun (WGS) entry which is preliminary data.</text>
</comment>
<evidence type="ECO:0000256" key="9">
    <source>
        <dbReference type="ARBA" id="ARBA00034808"/>
    </source>
</evidence>
<dbReference type="InterPro" id="IPR014016">
    <property type="entry name" value="UvrD-like_ATP-bd"/>
</dbReference>
<keyword evidence="15" id="KW-0269">Exonuclease</keyword>
<keyword evidence="5 12" id="KW-0067">ATP-binding</keyword>
<dbReference type="InterPro" id="IPR027417">
    <property type="entry name" value="P-loop_NTPase"/>
</dbReference>
<evidence type="ECO:0000256" key="2">
    <source>
        <dbReference type="ARBA" id="ARBA00022741"/>
    </source>
</evidence>
<evidence type="ECO:0000256" key="4">
    <source>
        <dbReference type="ARBA" id="ARBA00022806"/>
    </source>
</evidence>
<evidence type="ECO:0000256" key="6">
    <source>
        <dbReference type="ARBA" id="ARBA00023125"/>
    </source>
</evidence>
<keyword evidence="3 12" id="KW-0378">Hydrolase</keyword>
<dbReference type="CDD" id="cd17932">
    <property type="entry name" value="DEXQc_UvrD"/>
    <property type="match status" value="1"/>
</dbReference>
<dbReference type="Pfam" id="PF00580">
    <property type="entry name" value="UvrD-helicase"/>
    <property type="match status" value="1"/>
</dbReference>
<dbReference type="InterPro" id="IPR014017">
    <property type="entry name" value="DNA_helicase_UvrD-like_C"/>
</dbReference>
<comment type="catalytic activity">
    <reaction evidence="8">
        <text>Couples ATP hydrolysis with the unwinding of duplex DNA by translocating in the 3'-5' direction.</text>
        <dbReference type="EC" id="5.6.2.4"/>
    </reaction>
</comment>
<proteinExistence type="inferred from homology"/>
<dbReference type="EMBL" id="JAQQAL010000010">
    <property type="protein sequence ID" value="MDC7225791.1"/>
    <property type="molecule type" value="Genomic_DNA"/>
</dbReference>
<dbReference type="PANTHER" id="PTHR11070:SF2">
    <property type="entry name" value="ATP-DEPENDENT DNA HELICASE SRS2"/>
    <property type="match status" value="1"/>
</dbReference>
<dbReference type="SUPFAM" id="SSF52540">
    <property type="entry name" value="P-loop containing nucleoside triphosphate hydrolases"/>
    <property type="match status" value="1"/>
</dbReference>
<gene>
    <name evidence="15" type="ORF">PQJ61_03385</name>
</gene>
<accession>A0AAJ1IEA2</accession>
<keyword evidence="4 12" id="KW-0347">Helicase</keyword>
<dbReference type="GO" id="GO:0043138">
    <property type="term" value="F:3'-5' DNA helicase activity"/>
    <property type="evidence" value="ECO:0007669"/>
    <property type="project" value="UniProtKB-EC"/>
</dbReference>
<evidence type="ECO:0000256" key="10">
    <source>
        <dbReference type="ARBA" id="ARBA00034923"/>
    </source>
</evidence>
<dbReference type="PROSITE" id="PS51217">
    <property type="entry name" value="UVRD_HELICASE_CTER"/>
    <property type="match status" value="1"/>
</dbReference>
<evidence type="ECO:0000256" key="3">
    <source>
        <dbReference type="ARBA" id="ARBA00022801"/>
    </source>
</evidence>
<evidence type="ECO:0000313" key="15">
    <source>
        <dbReference type="EMBL" id="MDC7225791.1"/>
    </source>
</evidence>
<dbReference type="AlphaFoldDB" id="A0AAJ1IEA2"/>
<evidence type="ECO:0000256" key="5">
    <source>
        <dbReference type="ARBA" id="ARBA00022840"/>
    </source>
</evidence>
<dbReference type="InterPro" id="IPR013986">
    <property type="entry name" value="DExx_box_DNA_helicase_dom_sf"/>
</dbReference>
<dbReference type="GO" id="GO:0005524">
    <property type="term" value="F:ATP binding"/>
    <property type="evidence" value="ECO:0007669"/>
    <property type="project" value="UniProtKB-UniRule"/>
</dbReference>
<dbReference type="Pfam" id="PF13361">
    <property type="entry name" value="UvrD_C"/>
    <property type="match status" value="1"/>
</dbReference>
<feature type="domain" description="UvrD-like helicase C-terminal" evidence="14">
    <location>
        <begin position="279"/>
        <end position="562"/>
    </location>
</feature>
<dbReference type="GO" id="GO:0004527">
    <property type="term" value="F:exonuclease activity"/>
    <property type="evidence" value="ECO:0007669"/>
    <property type="project" value="UniProtKB-KW"/>
</dbReference>
<dbReference type="CDD" id="cd18807">
    <property type="entry name" value="SF1_C_UvrD"/>
    <property type="match status" value="1"/>
</dbReference>
<name>A0AAJ1IEA2_9SPIO</name>
<dbReference type="PROSITE" id="PS51198">
    <property type="entry name" value="UVRD_HELICASE_ATP_BIND"/>
    <property type="match status" value="1"/>
</dbReference>
<dbReference type="GO" id="GO:0000725">
    <property type="term" value="P:recombinational repair"/>
    <property type="evidence" value="ECO:0007669"/>
    <property type="project" value="TreeGrafter"/>
</dbReference>
<comment type="catalytic activity">
    <reaction evidence="11">
        <text>ATP + H2O = ADP + phosphate + H(+)</text>
        <dbReference type="Rhea" id="RHEA:13065"/>
        <dbReference type="ChEBI" id="CHEBI:15377"/>
        <dbReference type="ChEBI" id="CHEBI:15378"/>
        <dbReference type="ChEBI" id="CHEBI:30616"/>
        <dbReference type="ChEBI" id="CHEBI:43474"/>
        <dbReference type="ChEBI" id="CHEBI:456216"/>
        <dbReference type="EC" id="5.6.2.4"/>
    </reaction>
</comment>
<evidence type="ECO:0000259" key="14">
    <source>
        <dbReference type="PROSITE" id="PS51217"/>
    </source>
</evidence>
<dbReference type="Gene3D" id="1.10.10.160">
    <property type="match status" value="1"/>
</dbReference>
<feature type="domain" description="UvrD-like helicase ATP-binding" evidence="13">
    <location>
        <begin position="7"/>
        <end position="278"/>
    </location>
</feature>
<dbReference type="InterPro" id="IPR000212">
    <property type="entry name" value="DNA_helicase_UvrD/REP"/>
</dbReference>
<dbReference type="PANTHER" id="PTHR11070">
    <property type="entry name" value="UVRD / RECB / PCRA DNA HELICASE FAMILY MEMBER"/>
    <property type="match status" value="1"/>
</dbReference>
<keyword evidence="15" id="KW-0540">Nuclease</keyword>
<evidence type="ECO:0000256" key="1">
    <source>
        <dbReference type="ARBA" id="ARBA00009922"/>
    </source>
</evidence>
<keyword evidence="6" id="KW-0238">DNA-binding</keyword>
<keyword evidence="7" id="KW-0413">Isomerase</keyword>
<comment type="similarity">
    <text evidence="1">Belongs to the helicase family. UvrD subfamily.</text>
</comment>